<evidence type="ECO:0000256" key="5">
    <source>
        <dbReference type="ARBA" id="ARBA00023172"/>
    </source>
</evidence>
<dbReference type="PANTHER" id="PTHR33991">
    <property type="entry name" value="DNA REPAIR PROTEIN RECO"/>
    <property type="match status" value="1"/>
</dbReference>
<dbReference type="PANTHER" id="PTHR33991:SF1">
    <property type="entry name" value="DNA REPAIR PROTEIN RECO"/>
    <property type="match status" value="1"/>
</dbReference>
<reference evidence="10 11" key="1">
    <citation type="submission" date="2023-08" db="EMBL/GenBank/DDBJ databases">
        <title>Pleionea litopenaei sp. nov., isolated from stomach of juvenile Litopenaeus vannamei.</title>
        <authorList>
            <person name="Rho A.M."/>
            <person name="Hwang C.Y."/>
        </authorList>
    </citation>
    <scope>NUCLEOTIDE SEQUENCE [LARGE SCALE GENOMIC DNA]</scope>
    <source>
        <strain evidence="10 11">HL-JVS1</strain>
    </source>
</reference>
<evidence type="ECO:0000259" key="9">
    <source>
        <dbReference type="Pfam" id="PF11967"/>
    </source>
</evidence>
<dbReference type="Gene3D" id="2.40.50.140">
    <property type="entry name" value="Nucleic acid-binding proteins"/>
    <property type="match status" value="1"/>
</dbReference>
<dbReference type="Proteomes" id="UP001239782">
    <property type="component" value="Chromosome"/>
</dbReference>
<dbReference type="RefSeq" id="WP_309203798.1">
    <property type="nucleotide sequence ID" value="NZ_CP133548.1"/>
</dbReference>
<dbReference type="GO" id="GO:0006302">
    <property type="term" value="P:double-strand break repair"/>
    <property type="evidence" value="ECO:0007669"/>
    <property type="project" value="TreeGrafter"/>
</dbReference>
<comment type="similarity">
    <text evidence="2 8">Belongs to the RecO family.</text>
</comment>
<evidence type="ECO:0000256" key="3">
    <source>
        <dbReference type="ARBA" id="ARBA00021310"/>
    </source>
</evidence>
<evidence type="ECO:0000256" key="7">
    <source>
        <dbReference type="ARBA" id="ARBA00033409"/>
    </source>
</evidence>
<evidence type="ECO:0000256" key="2">
    <source>
        <dbReference type="ARBA" id="ARBA00007452"/>
    </source>
</evidence>
<dbReference type="InterPro" id="IPR022572">
    <property type="entry name" value="DNA_rep/recomb_RecO_N"/>
</dbReference>
<sequence>MASANVDEVIVLHTRPYSETSLVVETFSLNSGRLTLLAKGSRSSGKSNKRAVLQMSSKLEVAYSGKSSMKSLNRLEVIRSAADLAGEKFAMGCYISELTMRLMHPEQVNQSIFYQIDDAFGSLSDKYLAMIALRRLEDLLLMELGTPIDWASDIEGHSLLENEQYCLVNFEGFQRLSTSSNDRSYSGKLLLSVTKENQLSSESMNAWREINNQLLTPHLGTKPLQSRKLLQQWKKS</sequence>
<name>A0AA51X7U0_9GAMM</name>
<evidence type="ECO:0000256" key="1">
    <source>
        <dbReference type="ARBA" id="ARBA00003065"/>
    </source>
</evidence>
<keyword evidence="6 8" id="KW-0234">DNA repair</keyword>
<dbReference type="NCBIfam" id="TIGR00613">
    <property type="entry name" value="reco"/>
    <property type="match status" value="1"/>
</dbReference>
<comment type="function">
    <text evidence="1 8">Involved in DNA repair and RecF pathway recombination.</text>
</comment>
<dbReference type="InterPro" id="IPR012340">
    <property type="entry name" value="NA-bd_OB-fold"/>
</dbReference>
<evidence type="ECO:0000256" key="4">
    <source>
        <dbReference type="ARBA" id="ARBA00022763"/>
    </source>
</evidence>
<evidence type="ECO:0000313" key="11">
    <source>
        <dbReference type="Proteomes" id="UP001239782"/>
    </source>
</evidence>
<protein>
    <recommendedName>
        <fullName evidence="3 8">DNA repair protein RecO</fullName>
    </recommendedName>
    <alternativeName>
        <fullName evidence="7 8">Recombination protein O</fullName>
    </alternativeName>
</protein>
<dbReference type="GO" id="GO:0043590">
    <property type="term" value="C:bacterial nucleoid"/>
    <property type="evidence" value="ECO:0007669"/>
    <property type="project" value="TreeGrafter"/>
</dbReference>
<accession>A0AA51X7U0</accession>
<dbReference type="KEGG" id="plei:Q9312_06630"/>
<dbReference type="HAMAP" id="MF_00201">
    <property type="entry name" value="RecO"/>
    <property type="match status" value="1"/>
</dbReference>
<dbReference type="AlphaFoldDB" id="A0AA51X7U0"/>
<organism evidence="10 11">
    <name type="scientific">Pleionea litopenaei</name>
    <dbReference type="NCBI Taxonomy" id="3070815"/>
    <lineage>
        <taxon>Bacteria</taxon>
        <taxon>Pseudomonadati</taxon>
        <taxon>Pseudomonadota</taxon>
        <taxon>Gammaproteobacteria</taxon>
        <taxon>Oceanospirillales</taxon>
        <taxon>Pleioneaceae</taxon>
        <taxon>Pleionea</taxon>
    </lineage>
</organism>
<evidence type="ECO:0000256" key="6">
    <source>
        <dbReference type="ARBA" id="ARBA00023204"/>
    </source>
</evidence>
<gene>
    <name evidence="8 10" type="primary">recO</name>
    <name evidence="10" type="ORF">Q9312_06630</name>
</gene>
<keyword evidence="5 8" id="KW-0233">DNA recombination</keyword>
<dbReference type="Pfam" id="PF11967">
    <property type="entry name" value="RecO_N"/>
    <property type="match status" value="1"/>
</dbReference>
<evidence type="ECO:0000313" key="10">
    <source>
        <dbReference type="EMBL" id="WMS88583.1"/>
    </source>
</evidence>
<dbReference type="EMBL" id="CP133548">
    <property type="protein sequence ID" value="WMS88583.1"/>
    <property type="molecule type" value="Genomic_DNA"/>
</dbReference>
<dbReference type="InterPro" id="IPR003717">
    <property type="entry name" value="RecO"/>
</dbReference>
<proteinExistence type="inferred from homology"/>
<dbReference type="GO" id="GO:0006310">
    <property type="term" value="P:DNA recombination"/>
    <property type="evidence" value="ECO:0007669"/>
    <property type="project" value="UniProtKB-UniRule"/>
</dbReference>
<feature type="domain" description="DNA replication/recombination mediator RecO N-terminal" evidence="9">
    <location>
        <begin position="7"/>
        <end position="80"/>
    </location>
</feature>
<evidence type="ECO:0000256" key="8">
    <source>
        <dbReference type="HAMAP-Rule" id="MF_00201"/>
    </source>
</evidence>
<dbReference type="Gene3D" id="1.20.1440.120">
    <property type="entry name" value="Recombination protein O, C-terminal domain"/>
    <property type="match status" value="1"/>
</dbReference>
<dbReference type="SUPFAM" id="SSF50249">
    <property type="entry name" value="Nucleic acid-binding proteins"/>
    <property type="match status" value="1"/>
</dbReference>
<keyword evidence="11" id="KW-1185">Reference proteome</keyword>
<keyword evidence="4 8" id="KW-0227">DNA damage</keyword>
<dbReference type="InterPro" id="IPR042242">
    <property type="entry name" value="RecO_C"/>
</dbReference>